<proteinExistence type="predicted"/>
<evidence type="ECO:0000259" key="11">
    <source>
        <dbReference type="PROSITE" id="PS51873"/>
    </source>
</evidence>
<evidence type="ECO:0000256" key="2">
    <source>
        <dbReference type="ARBA" id="ARBA00012251"/>
    </source>
</evidence>
<feature type="domain" description="RWD" evidence="10">
    <location>
        <begin position="17"/>
        <end position="141"/>
    </location>
</feature>
<feature type="region of interest" description="Disordered" evidence="9">
    <location>
        <begin position="396"/>
        <end position="424"/>
    </location>
</feature>
<dbReference type="SUPFAM" id="SSF54495">
    <property type="entry name" value="UBC-like"/>
    <property type="match status" value="1"/>
</dbReference>
<feature type="domain" description="RING-type" evidence="11">
    <location>
        <begin position="188"/>
        <end position="512"/>
    </location>
</feature>
<protein>
    <recommendedName>
        <fullName evidence="2">RBR-type E3 ubiquitin transferase</fullName>
        <ecNumber evidence="2">2.3.2.31</ecNumber>
    </recommendedName>
</protein>
<keyword evidence="4" id="KW-0479">Metal-binding</keyword>
<evidence type="ECO:0000256" key="3">
    <source>
        <dbReference type="ARBA" id="ARBA00022679"/>
    </source>
</evidence>
<dbReference type="SMART" id="SM00591">
    <property type="entry name" value="RWD"/>
    <property type="match status" value="1"/>
</dbReference>
<dbReference type="SUPFAM" id="SSF57850">
    <property type="entry name" value="RING/U-box"/>
    <property type="match status" value="2"/>
</dbReference>
<comment type="catalytic activity">
    <reaction evidence="1">
        <text>[E2 ubiquitin-conjugating enzyme]-S-ubiquitinyl-L-cysteine + [acceptor protein]-L-lysine = [E2 ubiquitin-conjugating enzyme]-L-cysteine + [acceptor protein]-N(6)-ubiquitinyl-L-lysine.</text>
        <dbReference type="EC" id="2.3.2.31"/>
    </reaction>
</comment>
<evidence type="ECO:0000313" key="12">
    <source>
        <dbReference type="EMBL" id="CEM47621.1"/>
    </source>
</evidence>
<dbReference type="EMBL" id="CDMZ01003795">
    <property type="protein sequence ID" value="CEM47621.1"/>
    <property type="molecule type" value="Genomic_DNA"/>
</dbReference>
<dbReference type="GO" id="GO:0016567">
    <property type="term" value="P:protein ubiquitination"/>
    <property type="evidence" value="ECO:0007669"/>
    <property type="project" value="InterPro"/>
</dbReference>
<evidence type="ECO:0000256" key="1">
    <source>
        <dbReference type="ARBA" id="ARBA00001798"/>
    </source>
</evidence>
<dbReference type="InterPro" id="IPR044066">
    <property type="entry name" value="TRIAD_supradom"/>
</dbReference>
<evidence type="ECO:0000256" key="7">
    <source>
        <dbReference type="ARBA" id="ARBA00022786"/>
    </source>
</evidence>
<evidence type="ECO:0000256" key="8">
    <source>
        <dbReference type="ARBA" id="ARBA00022833"/>
    </source>
</evidence>
<dbReference type="SMART" id="SM00647">
    <property type="entry name" value="IBR"/>
    <property type="match status" value="2"/>
</dbReference>
<dbReference type="PROSITE" id="PS00518">
    <property type="entry name" value="ZF_RING_1"/>
    <property type="match status" value="1"/>
</dbReference>
<dbReference type="Gene3D" id="3.30.40.10">
    <property type="entry name" value="Zinc/RING finger domain, C3HC4 (zinc finger)"/>
    <property type="match status" value="1"/>
</dbReference>
<dbReference type="CDD" id="cd23820">
    <property type="entry name" value="RWD_RNF14"/>
    <property type="match status" value="1"/>
</dbReference>
<dbReference type="EC" id="2.3.2.31" evidence="2"/>
<keyword evidence="6" id="KW-0863">Zinc-finger</keyword>
<dbReference type="PROSITE" id="PS51873">
    <property type="entry name" value="TRIAD"/>
    <property type="match status" value="1"/>
</dbReference>
<dbReference type="Pfam" id="PF26200">
    <property type="entry name" value="Rcat_RNF216"/>
    <property type="match status" value="1"/>
</dbReference>
<reference evidence="12" key="1">
    <citation type="submission" date="2014-11" db="EMBL/GenBank/DDBJ databases">
        <authorList>
            <person name="Otto D Thomas"/>
            <person name="Naeem Raeece"/>
        </authorList>
    </citation>
    <scope>NUCLEOTIDE SEQUENCE</scope>
</reference>
<keyword evidence="8" id="KW-0862">Zinc</keyword>
<dbReference type="InterPro" id="IPR013083">
    <property type="entry name" value="Znf_RING/FYVE/PHD"/>
</dbReference>
<accession>A0A0G4HT99</accession>
<evidence type="ECO:0000256" key="5">
    <source>
        <dbReference type="ARBA" id="ARBA00022737"/>
    </source>
</evidence>
<sequence length="612" mass="67664">MAMREVSTASVASARGDEITAIESMFPDCFDWKPTEEGGVEYSLEVNVDLPEGISVSLTTDGRQLNLQHLPPIPIRLFFTLPKGYPHECAPSWRIDCAWLNEDLKKRLQTKMREMYEEERANDSPIVCMLIDFLAHECLTFLGLLGEDDRIFLEIESPSESGTEAGKHRAEALKDFDASTEAKEFLQKTHLCPCCFDEVPGKQMVRLLPGCIHAVCTDCAVPLCSLPIQEASLKSLRCPVPDCRKDIHPNVLSSVLSQQLMERWSEISVQLALDCMGDITYCPRCQEQSPPINTPVVVDLPSKQPEPSSSSSSSRPSVSTEDRTAAEEFFNALFDNEETTAKKNQPAHADQQIVRLPFCWCPLCLHQFCGECKKKWHGDTPCDGGMPQAAAAAAAAPARRAPEPQPVEAPAAAAGGQGGPRGRGVLRGKAATSFDADSFDFRFQLAKLVNKVGGDKLMKRCPRCKQGIEKIVGCHKMTCVCGAYFCWLCMKDIQTERYGHFTILSGPGGGFVETCQTISMCLDSPELRQKLIENMRLLVQSNEGELSSGSRETDETLQRLEGEVKAISTEKGIMQVHQRGEEEKKKFMRNAHFASLGLGLQWIEVPEGIDPN</sequence>
<gene>
    <name evidence="12" type="ORF">Cvel_8432</name>
</gene>
<dbReference type="InterPro" id="IPR006575">
    <property type="entry name" value="RWD_dom"/>
</dbReference>
<dbReference type="PANTHER" id="PTHR11685">
    <property type="entry name" value="RBR FAMILY RING FINGER AND IBR DOMAIN-CONTAINING"/>
    <property type="match status" value="1"/>
</dbReference>
<keyword evidence="5" id="KW-0677">Repeat</keyword>
<dbReference type="AlphaFoldDB" id="A0A0G4HT99"/>
<dbReference type="VEuPathDB" id="CryptoDB:Cvel_8432"/>
<evidence type="ECO:0000256" key="6">
    <source>
        <dbReference type="ARBA" id="ARBA00022771"/>
    </source>
</evidence>
<dbReference type="Gene3D" id="1.20.120.1750">
    <property type="match status" value="1"/>
</dbReference>
<dbReference type="PROSITE" id="PS50908">
    <property type="entry name" value="RWD"/>
    <property type="match status" value="1"/>
</dbReference>
<dbReference type="InterPro" id="IPR017907">
    <property type="entry name" value="Znf_RING_CS"/>
</dbReference>
<dbReference type="PhylomeDB" id="A0A0G4HT99"/>
<evidence type="ECO:0000256" key="9">
    <source>
        <dbReference type="SAM" id="MobiDB-lite"/>
    </source>
</evidence>
<feature type="compositionally biased region" description="Low complexity" evidence="9">
    <location>
        <begin position="301"/>
        <end position="319"/>
    </location>
</feature>
<feature type="region of interest" description="Disordered" evidence="9">
    <location>
        <begin position="296"/>
        <end position="322"/>
    </location>
</feature>
<dbReference type="GO" id="GO:0008270">
    <property type="term" value="F:zinc ion binding"/>
    <property type="evidence" value="ECO:0007669"/>
    <property type="project" value="UniProtKB-KW"/>
</dbReference>
<name>A0A0G4HT99_9ALVE</name>
<dbReference type="GO" id="GO:0061630">
    <property type="term" value="F:ubiquitin protein ligase activity"/>
    <property type="evidence" value="ECO:0007669"/>
    <property type="project" value="UniProtKB-EC"/>
</dbReference>
<dbReference type="InterPro" id="IPR002867">
    <property type="entry name" value="IBR_dom"/>
</dbReference>
<organism evidence="12">
    <name type="scientific">Chromera velia CCMP2878</name>
    <dbReference type="NCBI Taxonomy" id="1169474"/>
    <lineage>
        <taxon>Eukaryota</taxon>
        <taxon>Sar</taxon>
        <taxon>Alveolata</taxon>
        <taxon>Colpodellida</taxon>
        <taxon>Chromeraceae</taxon>
        <taxon>Chromera</taxon>
    </lineage>
</organism>
<dbReference type="InterPro" id="IPR031127">
    <property type="entry name" value="E3_UB_ligase_RBR"/>
</dbReference>
<evidence type="ECO:0000259" key="10">
    <source>
        <dbReference type="PROSITE" id="PS50908"/>
    </source>
</evidence>
<dbReference type="Gene3D" id="3.10.110.10">
    <property type="entry name" value="Ubiquitin Conjugating Enzyme"/>
    <property type="match status" value="1"/>
</dbReference>
<keyword evidence="3" id="KW-0808">Transferase</keyword>
<dbReference type="Pfam" id="PF05773">
    <property type="entry name" value="RWD"/>
    <property type="match status" value="1"/>
</dbReference>
<keyword evidence="7" id="KW-0833">Ubl conjugation pathway</keyword>
<evidence type="ECO:0000256" key="4">
    <source>
        <dbReference type="ARBA" id="ARBA00022723"/>
    </source>
</evidence>
<dbReference type="InterPro" id="IPR016135">
    <property type="entry name" value="UBQ-conjugating_enzyme/RWD"/>
</dbReference>